<evidence type="ECO:0000313" key="2">
    <source>
        <dbReference type="EMBL" id="KKL77795.1"/>
    </source>
</evidence>
<name>A0A0F9H836_9ZZZZ</name>
<dbReference type="InterPro" id="IPR036866">
    <property type="entry name" value="RibonucZ/Hydroxyglut_hydro"/>
</dbReference>
<accession>A0A0F9H836</accession>
<protein>
    <recommendedName>
        <fullName evidence="1">Metallo-beta-lactamase domain-containing protein</fullName>
    </recommendedName>
</protein>
<proteinExistence type="predicted"/>
<dbReference type="InterPro" id="IPR050662">
    <property type="entry name" value="Sec-metab_biosynth-thioest"/>
</dbReference>
<dbReference type="AlphaFoldDB" id="A0A0F9H836"/>
<evidence type="ECO:0000259" key="1">
    <source>
        <dbReference type="SMART" id="SM00849"/>
    </source>
</evidence>
<dbReference type="PANTHER" id="PTHR23131">
    <property type="entry name" value="ENDORIBONUCLEASE LACTB2"/>
    <property type="match status" value="1"/>
</dbReference>
<comment type="caution">
    <text evidence="2">The sequence shown here is derived from an EMBL/GenBank/DDBJ whole genome shotgun (WGS) entry which is preliminary data.</text>
</comment>
<reference evidence="2" key="1">
    <citation type="journal article" date="2015" name="Nature">
        <title>Complex archaea that bridge the gap between prokaryotes and eukaryotes.</title>
        <authorList>
            <person name="Spang A."/>
            <person name="Saw J.H."/>
            <person name="Jorgensen S.L."/>
            <person name="Zaremba-Niedzwiedzka K."/>
            <person name="Martijn J."/>
            <person name="Lind A.E."/>
            <person name="van Eijk R."/>
            <person name="Schleper C."/>
            <person name="Guy L."/>
            <person name="Ettema T.J."/>
        </authorList>
    </citation>
    <scope>NUCLEOTIDE SEQUENCE</scope>
</reference>
<dbReference type="Pfam" id="PF00753">
    <property type="entry name" value="Lactamase_B"/>
    <property type="match status" value="2"/>
</dbReference>
<dbReference type="Pfam" id="PF17778">
    <property type="entry name" value="WHD_BLACT"/>
    <property type="match status" value="1"/>
</dbReference>
<dbReference type="CDD" id="cd16278">
    <property type="entry name" value="metallo-hydrolase-like_MBL-fold"/>
    <property type="match status" value="1"/>
</dbReference>
<dbReference type="Gene3D" id="1.10.10.10">
    <property type="entry name" value="Winged helix-like DNA-binding domain superfamily/Winged helix DNA-binding domain"/>
    <property type="match status" value="1"/>
</dbReference>
<organism evidence="2">
    <name type="scientific">marine sediment metagenome</name>
    <dbReference type="NCBI Taxonomy" id="412755"/>
    <lineage>
        <taxon>unclassified sequences</taxon>
        <taxon>metagenomes</taxon>
        <taxon>ecological metagenomes</taxon>
    </lineage>
</organism>
<dbReference type="SMART" id="SM00849">
    <property type="entry name" value="Lactamase_B"/>
    <property type="match status" value="1"/>
</dbReference>
<dbReference type="InterPro" id="IPR036388">
    <property type="entry name" value="WH-like_DNA-bd_sf"/>
</dbReference>
<sequence>MTKRSMFHTEPEPCRARAEQVAEGILRIVASNPGKMTYHGTNSYIIDTPDGRFILDPGPAEDSAHFEAIVENLGGNPAGILVSHHHSDHFGAVPGLRERTGLPVYVSRAFPDDAFQPDGFLEDRQRIAGLTVLHTPGHASDHLCFARLDGVLFTGDHVMSWNSSIVSPPDGNMRDYCDQLQRLIDRDDRICLPGHGPVLQDPRPYIERLLANRMRRETQILKHLLNTSDTVQNIAASVYKKSDPHIAMAAERNVVAHLQKLLSESRVAQEEGIWRVN</sequence>
<dbReference type="SUPFAM" id="SSF56281">
    <property type="entry name" value="Metallo-hydrolase/oxidoreductase"/>
    <property type="match status" value="1"/>
</dbReference>
<feature type="domain" description="Metallo-beta-lactamase" evidence="1">
    <location>
        <begin position="40"/>
        <end position="195"/>
    </location>
</feature>
<dbReference type="PANTHER" id="PTHR23131:SF0">
    <property type="entry name" value="ENDORIBONUCLEASE LACTB2"/>
    <property type="match status" value="1"/>
</dbReference>
<dbReference type="InterPro" id="IPR041516">
    <property type="entry name" value="LACTB2_WH"/>
</dbReference>
<dbReference type="InterPro" id="IPR001279">
    <property type="entry name" value="Metallo-B-lactamas"/>
</dbReference>
<gene>
    <name evidence="2" type="ORF">LCGC14_2031320</name>
</gene>
<dbReference type="EMBL" id="LAZR01023646">
    <property type="protein sequence ID" value="KKL77795.1"/>
    <property type="molecule type" value="Genomic_DNA"/>
</dbReference>
<dbReference type="Gene3D" id="3.60.15.10">
    <property type="entry name" value="Ribonuclease Z/Hydroxyacylglutathione hydrolase-like"/>
    <property type="match status" value="1"/>
</dbReference>